<dbReference type="Gene3D" id="3.90.25.10">
    <property type="entry name" value="UDP-galactose 4-epimerase, domain 1"/>
    <property type="match status" value="1"/>
</dbReference>
<dbReference type="InterPro" id="IPR036291">
    <property type="entry name" value="NAD(P)-bd_dom_sf"/>
</dbReference>
<dbReference type="InterPro" id="IPR008030">
    <property type="entry name" value="NmrA-like"/>
</dbReference>
<proteinExistence type="inferred from homology"/>
<name>A0A0J6FGJ2_COCPO</name>
<dbReference type="PANTHER" id="PTHR42748:SF31">
    <property type="entry name" value="NMRA-LIKE DOMAIN-CONTAINING PROTEIN-RELATED"/>
    <property type="match status" value="1"/>
</dbReference>
<dbReference type="Proteomes" id="UP000054567">
    <property type="component" value="Unassembled WGS sequence"/>
</dbReference>
<evidence type="ECO:0000313" key="5">
    <source>
        <dbReference type="Proteomes" id="UP000054567"/>
    </source>
</evidence>
<reference evidence="4 5" key="1">
    <citation type="submission" date="2007-06" db="EMBL/GenBank/DDBJ databases">
        <title>The Genome Sequence of Coccidioides posadasii RMSCC_3488.</title>
        <authorList>
            <consortium name="Coccidioides Genome Resources Consortium"/>
            <consortium name="The Broad Institute Genome Sequencing Platform"/>
            <person name="Henn M.R."/>
            <person name="Sykes S."/>
            <person name="Young S."/>
            <person name="Jaffe D."/>
            <person name="Berlin A."/>
            <person name="Alvarez P."/>
            <person name="Butler J."/>
            <person name="Gnerre S."/>
            <person name="Grabherr M."/>
            <person name="Mauceli E."/>
            <person name="Brockman W."/>
            <person name="Kodira C."/>
            <person name="Alvarado L."/>
            <person name="Zeng Q."/>
            <person name="Crawford M."/>
            <person name="Antoine C."/>
            <person name="Devon K."/>
            <person name="Galgiani J."/>
            <person name="Orsborn K."/>
            <person name="Lewis M.L."/>
            <person name="Nusbaum C."/>
            <person name="Galagan J."/>
            <person name="Birren B."/>
        </authorList>
    </citation>
    <scope>NUCLEOTIDE SEQUENCE [LARGE SCALE GENOMIC DNA]</scope>
    <source>
        <strain evidence="4 5">RMSCC 3488</strain>
    </source>
</reference>
<dbReference type="AlphaFoldDB" id="A0A0J6FGJ2"/>
<reference evidence="5" key="3">
    <citation type="journal article" date="2010" name="Genome Res.">
        <title>Population genomic sequencing of Coccidioides fungi reveals recent hybridization and transposon control.</title>
        <authorList>
            <person name="Neafsey D.E."/>
            <person name="Barker B.M."/>
            <person name="Sharpton T.J."/>
            <person name="Stajich J.E."/>
            <person name="Park D.J."/>
            <person name="Whiston E."/>
            <person name="Hung C.-Y."/>
            <person name="McMahan C."/>
            <person name="White J."/>
            <person name="Sykes S."/>
            <person name="Heiman D."/>
            <person name="Young S."/>
            <person name="Zeng Q."/>
            <person name="Abouelleil A."/>
            <person name="Aftuck L."/>
            <person name="Bessette D."/>
            <person name="Brown A."/>
            <person name="FitzGerald M."/>
            <person name="Lui A."/>
            <person name="Macdonald J.P."/>
            <person name="Priest M."/>
            <person name="Orbach M.J."/>
            <person name="Galgiani J.N."/>
            <person name="Kirkland T.N."/>
            <person name="Cole G.T."/>
            <person name="Birren B.W."/>
            <person name="Henn M.R."/>
            <person name="Taylor J.W."/>
            <person name="Rounsley S.D."/>
        </authorList>
    </citation>
    <scope>NUCLEOTIDE SEQUENCE [LARGE SCALE GENOMIC DNA]</scope>
    <source>
        <strain evidence="5">RMSCC 3488</strain>
    </source>
</reference>
<dbReference type="Gene3D" id="3.40.50.720">
    <property type="entry name" value="NAD(P)-binding Rossmann-like Domain"/>
    <property type="match status" value="1"/>
</dbReference>
<keyword evidence="2" id="KW-0521">NADP</keyword>
<sequence length="302" mass="33421">MSKLIVVFGATGNQGGSVVDAILQDPVLSKEFRIRGITRDVTKPAAKALESKGVEVKTANMDSPASVGDAVAGAHTVFLVTSYWESLDAETEYNQGKNVATAAKEANVSHLIFSSLYHIMDASAGALLHCPHFDTKANIEVYIRELQIPATFVLPGYFMSNFLSTLLKGEDGMYTLMLPITDKAQFPLFDVADTGKYVLTAIKHRDSLLGKQILEAVDYYSPDRIVEEFEQVTGHKAKFLTIDADDYMKFLPPAVAKEMLQTHQLLENPGYYAGATLEESLKLVEQKPTTWKEYVAKRSEWK</sequence>
<feature type="domain" description="NmrA-like" evidence="3">
    <location>
        <begin position="1"/>
        <end position="295"/>
    </location>
</feature>
<organism evidence="4 5">
    <name type="scientific">Coccidioides posadasii RMSCC 3488</name>
    <dbReference type="NCBI Taxonomy" id="454284"/>
    <lineage>
        <taxon>Eukaryota</taxon>
        <taxon>Fungi</taxon>
        <taxon>Dikarya</taxon>
        <taxon>Ascomycota</taxon>
        <taxon>Pezizomycotina</taxon>
        <taxon>Eurotiomycetes</taxon>
        <taxon>Eurotiomycetidae</taxon>
        <taxon>Onygenales</taxon>
        <taxon>Onygenaceae</taxon>
        <taxon>Coccidioides</taxon>
    </lineage>
</organism>
<dbReference type="InterPro" id="IPR051164">
    <property type="entry name" value="NmrA-like_oxidored"/>
</dbReference>
<evidence type="ECO:0000256" key="2">
    <source>
        <dbReference type="ARBA" id="ARBA00022857"/>
    </source>
</evidence>
<dbReference type="CDD" id="cd05251">
    <property type="entry name" value="NmrA_like_SDR_a"/>
    <property type="match status" value="1"/>
</dbReference>
<evidence type="ECO:0000256" key="1">
    <source>
        <dbReference type="ARBA" id="ARBA00006328"/>
    </source>
</evidence>
<dbReference type="Pfam" id="PF05368">
    <property type="entry name" value="NmrA"/>
    <property type="match status" value="1"/>
</dbReference>
<dbReference type="GO" id="GO:0005634">
    <property type="term" value="C:nucleus"/>
    <property type="evidence" value="ECO:0007669"/>
    <property type="project" value="TreeGrafter"/>
</dbReference>
<dbReference type="OrthoDB" id="3358371at2759"/>
<dbReference type="EMBL" id="DS268111">
    <property type="protein sequence ID" value="KMM68480.1"/>
    <property type="molecule type" value="Genomic_DNA"/>
</dbReference>
<dbReference type="PANTHER" id="PTHR42748">
    <property type="entry name" value="NITROGEN METABOLITE REPRESSION PROTEIN NMRA FAMILY MEMBER"/>
    <property type="match status" value="1"/>
</dbReference>
<dbReference type="VEuPathDB" id="FungiDB:CPAG_04807"/>
<comment type="similarity">
    <text evidence="1">Belongs to the NmrA-type oxidoreductase family.</text>
</comment>
<evidence type="ECO:0000313" key="4">
    <source>
        <dbReference type="EMBL" id="KMM68480.1"/>
    </source>
</evidence>
<evidence type="ECO:0000259" key="3">
    <source>
        <dbReference type="Pfam" id="PF05368"/>
    </source>
</evidence>
<reference evidence="5" key="2">
    <citation type="journal article" date="2009" name="Genome Res.">
        <title>Comparative genomic analyses of the human fungal pathogens Coccidioides and their relatives.</title>
        <authorList>
            <person name="Sharpton T.J."/>
            <person name="Stajich J.E."/>
            <person name="Rounsley S.D."/>
            <person name="Gardner M.J."/>
            <person name="Wortman J.R."/>
            <person name="Jordar V.S."/>
            <person name="Maiti R."/>
            <person name="Kodira C.D."/>
            <person name="Neafsey D.E."/>
            <person name="Zeng Q."/>
            <person name="Hung C.-Y."/>
            <person name="McMahan C."/>
            <person name="Muszewska A."/>
            <person name="Grynberg M."/>
            <person name="Mandel M.A."/>
            <person name="Kellner E.M."/>
            <person name="Barker B.M."/>
            <person name="Galgiani J.N."/>
            <person name="Orbach M.J."/>
            <person name="Kirkland T.N."/>
            <person name="Cole G.T."/>
            <person name="Henn M.R."/>
            <person name="Birren B.W."/>
            <person name="Taylor J.W."/>
        </authorList>
    </citation>
    <scope>NUCLEOTIDE SEQUENCE [LARGE SCALE GENOMIC DNA]</scope>
    <source>
        <strain evidence="5">RMSCC 3488</strain>
    </source>
</reference>
<dbReference type="SUPFAM" id="SSF51735">
    <property type="entry name" value="NAD(P)-binding Rossmann-fold domains"/>
    <property type="match status" value="1"/>
</dbReference>
<gene>
    <name evidence="4" type="ORF">CPAG_04807</name>
</gene>
<protein>
    <submittedName>
        <fullName evidence="4">NmrA family protein</fullName>
    </submittedName>
</protein>
<accession>A0A0J6FGJ2</accession>